<dbReference type="RefSeq" id="XP_023004827.1">
    <property type="nucleotide sequence ID" value="XM_023149059.1"/>
</dbReference>
<evidence type="ECO:0000313" key="2">
    <source>
        <dbReference type="Proteomes" id="UP000504608"/>
    </source>
</evidence>
<reference evidence="3" key="1">
    <citation type="submission" date="2025-08" db="UniProtKB">
        <authorList>
            <consortium name="RefSeq"/>
        </authorList>
    </citation>
    <scope>IDENTIFICATION</scope>
    <source>
        <tissue evidence="3">Young leaves</tissue>
    </source>
</reference>
<evidence type="ECO:0000313" key="3">
    <source>
        <dbReference type="RefSeq" id="XP_023004827.1"/>
    </source>
</evidence>
<dbReference type="PANTHER" id="PTHR31917">
    <property type="entry name" value="AGENET DOMAIN-CONTAINING PROTEIN-RELATED"/>
    <property type="match status" value="1"/>
</dbReference>
<sequence>MRLRKGDQVEVYSQEEVSSGSWSCAEIVSGNGRTYSVRYFQTEEAVEKVPRWAIRPCPPPVEGPNVWAAGDLAEAFHNSSWKQARIMQIIGVNCYLARLLGSPLDVLVSQSYLRLRQAWRDGQWFLLGKAFEDLGSLPGNKQTVPDMVKSKVQQLATALPTRHQRRPLLEKSKKHTVSILKRKITKKDVTHLPSLAKTTKLCLTRELSRVRLSSTFPAVNTEVATGYVGLREDNLIPRTSNYIHTVSCASSVGSNNSTDDFFKEEDMRKKIHAPMRMYRLDSTAAYALHLRKIWVPSLVMTWNNLEALRAFSRRWLWIILGSFFHVDHGISHPNSCKYAYGKPFDE</sequence>
<proteinExistence type="predicted"/>
<organism evidence="2 3">
    <name type="scientific">Cucurbita maxima</name>
    <name type="common">Pumpkin</name>
    <name type="synonym">Winter squash</name>
    <dbReference type="NCBI Taxonomy" id="3661"/>
    <lineage>
        <taxon>Eukaryota</taxon>
        <taxon>Viridiplantae</taxon>
        <taxon>Streptophyta</taxon>
        <taxon>Embryophyta</taxon>
        <taxon>Tracheophyta</taxon>
        <taxon>Spermatophyta</taxon>
        <taxon>Magnoliopsida</taxon>
        <taxon>eudicotyledons</taxon>
        <taxon>Gunneridae</taxon>
        <taxon>Pentapetalae</taxon>
        <taxon>rosids</taxon>
        <taxon>fabids</taxon>
        <taxon>Cucurbitales</taxon>
        <taxon>Cucurbitaceae</taxon>
        <taxon>Cucurbiteae</taxon>
        <taxon>Cucurbita</taxon>
    </lineage>
</organism>
<accession>A0A6J1KRH2</accession>
<dbReference type="PANTHER" id="PTHR31917:SF5">
    <property type="entry name" value="OS02G0204500 PROTEIN"/>
    <property type="match status" value="1"/>
</dbReference>
<gene>
    <name evidence="3" type="primary">LOC111498013</name>
</gene>
<dbReference type="Pfam" id="PF05641">
    <property type="entry name" value="Agenet"/>
    <property type="match status" value="1"/>
</dbReference>
<feature type="domain" description="Agenet" evidence="1">
    <location>
        <begin position="65"/>
        <end position="121"/>
    </location>
</feature>
<dbReference type="GeneID" id="111498013"/>
<keyword evidence="2" id="KW-1185">Reference proteome</keyword>
<feature type="domain" description="Agenet" evidence="1">
    <location>
        <begin position="1"/>
        <end position="62"/>
    </location>
</feature>
<evidence type="ECO:0000259" key="1">
    <source>
        <dbReference type="SMART" id="SM00743"/>
    </source>
</evidence>
<dbReference type="SMART" id="SM00743">
    <property type="entry name" value="Agenet"/>
    <property type="match status" value="2"/>
</dbReference>
<dbReference type="InterPro" id="IPR008395">
    <property type="entry name" value="Agenet-like_dom"/>
</dbReference>
<dbReference type="Proteomes" id="UP000504608">
    <property type="component" value="Unplaced"/>
</dbReference>
<name>A0A6J1KRH2_CUCMA</name>
<dbReference type="InterPro" id="IPR014002">
    <property type="entry name" value="Agenet_dom_plant"/>
</dbReference>
<protein>
    <submittedName>
        <fullName evidence="3">Uncharacterized protein LOC111498013 isoform X2</fullName>
    </submittedName>
</protein>
<dbReference type="AlphaFoldDB" id="A0A6J1KRH2"/>